<dbReference type="SUPFAM" id="SSF53720">
    <property type="entry name" value="ALDH-like"/>
    <property type="match status" value="1"/>
</dbReference>
<keyword evidence="4" id="KW-1185">Reference proteome</keyword>
<evidence type="ECO:0000313" key="4">
    <source>
        <dbReference type="Proteomes" id="UP001501074"/>
    </source>
</evidence>
<sequence length="147" mass="16003">MLLRRNPAGHLRADLRQEPGQERVVAVPQARPQVVVQVTETTTSRDGDLGQARSEIVTLEQAGGTVFARYPVATAEQVDEGVARNATGPWWELGVAGRARRLRAWRLEIARGGGELARKITAAARRVHTGSSETDQIGPIPLPTQLR</sequence>
<dbReference type="EMBL" id="BAAAZO010000002">
    <property type="protein sequence ID" value="GAA3600044.1"/>
    <property type="molecule type" value="Genomic_DNA"/>
</dbReference>
<evidence type="ECO:0000313" key="3">
    <source>
        <dbReference type="EMBL" id="GAA3600044.1"/>
    </source>
</evidence>
<proteinExistence type="predicted"/>
<dbReference type="Gene3D" id="3.40.605.10">
    <property type="entry name" value="Aldehyde Dehydrogenase, Chain A, domain 1"/>
    <property type="match status" value="1"/>
</dbReference>
<evidence type="ECO:0000256" key="2">
    <source>
        <dbReference type="SAM" id="MobiDB-lite"/>
    </source>
</evidence>
<reference evidence="4" key="1">
    <citation type="journal article" date="2019" name="Int. J. Syst. Evol. Microbiol.">
        <title>The Global Catalogue of Microorganisms (GCM) 10K type strain sequencing project: providing services to taxonomists for standard genome sequencing and annotation.</title>
        <authorList>
            <consortium name="The Broad Institute Genomics Platform"/>
            <consortium name="The Broad Institute Genome Sequencing Center for Infectious Disease"/>
            <person name="Wu L."/>
            <person name="Ma J."/>
        </authorList>
    </citation>
    <scope>NUCLEOTIDE SEQUENCE [LARGE SCALE GENOMIC DNA]</scope>
    <source>
        <strain evidence="4">JCM 16902</strain>
    </source>
</reference>
<dbReference type="Proteomes" id="UP001501074">
    <property type="component" value="Unassembled WGS sequence"/>
</dbReference>
<dbReference type="InterPro" id="IPR016162">
    <property type="entry name" value="Ald_DH_N"/>
</dbReference>
<feature type="region of interest" description="Disordered" evidence="2">
    <location>
        <begin position="126"/>
        <end position="147"/>
    </location>
</feature>
<keyword evidence="1" id="KW-0560">Oxidoreductase</keyword>
<protein>
    <submittedName>
        <fullName evidence="3">Uncharacterized protein</fullName>
    </submittedName>
</protein>
<evidence type="ECO:0000256" key="1">
    <source>
        <dbReference type="ARBA" id="ARBA00023002"/>
    </source>
</evidence>
<comment type="caution">
    <text evidence="3">The sequence shown here is derived from an EMBL/GenBank/DDBJ whole genome shotgun (WGS) entry which is preliminary data.</text>
</comment>
<gene>
    <name evidence="3" type="ORF">GCM10022223_14450</name>
</gene>
<accession>A0ABP6ZAD1</accession>
<organism evidence="3 4">
    <name type="scientific">Kineosporia mesophila</name>
    <dbReference type="NCBI Taxonomy" id="566012"/>
    <lineage>
        <taxon>Bacteria</taxon>
        <taxon>Bacillati</taxon>
        <taxon>Actinomycetota</taxon>
        <taxon>Actinomycetes</taxon>
        <taxon>Kineosporiales</taxon>
        <taxon>Kineosporiaceae</taxon>
        <taxon>Kineosporia</taxon>
    </lineage>
</organism>
<name>A0ABP6ZAD1_9ACTN</name>
<dbReference type="InterPro" id="IPR016161">
    <property type="entry name" value="Ald_DH/histidinol_DH"/>
</dbReference>